<protein>
    <submittedName>
        <fullName evidence="1">Uncharacterized protein</fullName>
    </submittedName>
</protein>
<dbReference type="AlphaFoldDB" id="A0AA88HHZ3"/>
<comment type="caution">
    <text evidence="1">The sequence shown here is derived from an EMBL/GenBank/DDBJ whole genome shotgun (WGS) entry which is preliminary data.</text>
</comment>
<accession>A0AA88HHZ3</accession>
<dbReference type="Proteomes" id="UP001187531">
    <property type="component" value="Unassembled WGS sequence"/>
</dbReference>
<keyword evidence="2" id="KW-1185">Reference proteome</keyword>
<dbReference type="PANTHER" id="PTHR46289:SF14">
    <property type="entry name" value="DUF4371 DOMAIN-CONTAINING PROTEIN"/>
    <property type="match status" value="1"/>
</dbReference>
<gene>
    <name evidence="1" type="ORF">QYM36_015502</name>
</gene>
<name>A0AA88HHZ3_ARTSF</name>
<dbReference type="EMBL" id="JAVRJZ010000019">
    <property type="protein sequence ID" value="KAK2707841.1"/>
    <property type="molecule type" value="Genomic_DNA"/>
</dbReference>
<proteinExistence type="predicted"/>
<organism evidence="1 2">
    <name type="scientific">Artemia franciscana</name>
    <name type="common">Brine shrimp</name>
    <name type="synonym">Artemia sanfranciscana</name>
    <dbReference type="NCBI Taxonomy" id="6661"/>
    <lineage>
        <taxon>Eukaryota</taxon>
        <taxon>Metazoa</taxon>
        <taxon>Ecdysozoa</taxon>
        <taxon>Arthropoda</taxon>
        <taxon>Crustacea</taxon>
        <taxon>Branchiopoda</taxon>
        <taxon>Anostraca</taxon>
        <taxon>Artemiidae</taxon>
        <taxon>Artemia</taxon>
    </lineage>
</organism>
<sequence>MILRQHGPQLLHHIKILKLKKNLDEHLNNLLTSPWVPENTFQFPARGKRNLRFQSQRQTLESLSDSLDIETSSKALSFLKSTLTSEFVVSLCLLANILQSTISVYKILQSPYCDLKSAVEHTEDSVDHFGNIQRTMDVKFSKIFITAKALMSQVCEEIHFPRVAPHQHYRSNYSTKDPESYLRISVAIPIQDDLINQLKCRFSDRKDLLGTLQCFIPASTTETVDAEPLK</sequence>
<dbReference type="InterPro" id="IPR052958">
    <property type="entry name" value="IFN-induced_PKR_regulator"/>
</dbReference>
<reference evidence="1" key="1">
    <citation type="submission" date="2023-07" db="EMBL/GenBank/DDBJ databases">
        <title>Chromosome-level genome assembly of Artemia franciscana.</title>
        <authorList>
            <person name="Jo E."/>
        </authorList>
    </citation>
    <scope>NUCLEOTIDE SEQUENCE</scope>
    <source>
        <tissue evidence="1">Whole body</tissue>
    </source>
</reference>
<dbReference type="PANTHER" id="PTHR46289">
    <property type="entry name" value="52 KDA REPRESSOR OF THE INHIBITOR OF THE PROTEIN KINASE-LIKE PROTEIN-RELATED"/>
    <property type="match status" value="1"/>
</dbReference>
<evidence type="ECO:0000313" key="1">
    <source>
        <dbReference type="EMBL" id="KAK2707841.1"/>
    </source>
</evidence>
<evidence type="ECO:0000313" key="2">
    <source>
        <dbReference type="Proteomes" id="UP001187531"/>
    </source>
</evidence>